<dbReference type="Gene3D" id="3.40.190.10">
    <property type="entry name" value="Periplasmic binding protein-like II"/>
    <property type="match status" value="2"/>
</dbReference>
<dbReference type="EMBL" id="JAFKCU010000003">
    <property type="protein sequence ID" value="MBN7816999.1"/>
    <property type="molecule type" value="Genomic_DNA"/>
</dbReference>
<evidence type="ECO:0000313" key="2">
    <source>
        <dbReference type="Proteomes" id="UP000664480"/>
    </source>
</evidence>
<organism evidence="1 2">
    <name type="scientific">Algoriphagus pacificus</name>
    <dbReference type="NCBI Taxonomy" id="2811234"/>
    <lineage>
        <taxon>Bacteria</taxon>
        <taxon>Pseudomonadati</taxon>
        <taxon>Bacteroidota</taxon>
        <taxon>Cytophagia</taxon>
        <taxon>Cytophagales</taxon>
        <taxon>Cyclobacteriaceae</taxon>
        <taxon>Algoriphagus</taxon>
    </lineage>
</organism>
<dbReference type="SUPFAM" id="SSF53850">
    <property type="entry name" value="Periplasmic binding protein-like II"/>
    <property type="match status" value="1"/>
</dbReference>
<name>A0ABS3CMX5_9BACT</name>
<accession>A0ABS3CMX5</accession>
<dbReference type="Proteomes" id="UP000664480">
    <property type="component" value="Unassembled WGS sequence"/>
</dbReference>
<proteinExistence type="predicted"/>
<comment type="caution">
    <text evidence="1">The sequence shown here is derived from an EMBL/GenBank/DDBJ whole genome shotgun (WGS) entry which is preliminary data.</text>
</comment>
<sequence length="340" mass="38084">MHLYTSILILFFFVYNGLIQLKNKEAVSKADQITFILPESNNLQWINFYVAVGAGFIDDSIQLKYPKNKRSFDELFDAEGPSITILPRPLLIEFASEGKEIKAIANLLENDPVNLIGNSTVVQDRQVDSSQTVAQILEKLQGLRIGVAPGPVTRLKKLLEFYGFDPENHFKISITGGRQQNAAFEKNEIDLLYAHTPFLEDALVNQNGNLLINQSNGSVPALSERAIHFLAVKSDQLEANQAQIQSVVSGIYRAQVLLKNDPEEAFRALMKSPVKYASEKELRTIFDIYKNAVPSTPLINPDFSKELDLLPGHSPVPSSKDINYENFIDNRFAQFAIDTL</sequence>
<gene>
    <name evidence="1" type="ORF">J0A69_16275</name>
</gene>
<keyword evidence="2" id="KW-1185">Reference proteome</keyword>
<reference evidence="1 2" key="1">
    <citation type="submission" date="2021-03" db="EMBL/GenBank/DDBJ databases">
        <title>novel species isolated from a fishpond in China.</title>
        <authorList>
            <person name="Lu H."/>
            <person name="Cai Z."/>
        </authorList>
    </citation>
    <scope>NUCLEOTIDE SEQUENCE [LARGE SCALE GENOMIC DNA]</scope>
    <source>
        <strain evidence="1 2">YJ13C</strain>
    </source>
</reference>
<dbReference type="RefSeq" id="WP_206587648.1">
    <property type="nucleotide sequence ID" value="NZ_JAFKCU010000003.1"/>
</dbReference>
<evidence type="ECO:0000313" key="1">
    <source>
        <dbReference type="EMBL" id="MBN7816999.1"/>
    </source>
</evidence>
<protein>
    <submittedName>
        <fullName evidence="1">ABC transporter substrate-binding protein</fullName>
    </submittedName>
</protein>